<dbReference type="AlphaFoldDB" id="A0A3N7E9R2"/>
<accession>A0A3N7E9R2</accession>
<dbReference type="Proteomes" id="UP000006729">
    <property type="component" value="Chromosome 1"/>
</dbReference>
<evidence type="ECO:0000313" key="2">
    <source>
        <dbReference type="Proteomes" id="UP000006729"/>
    </source>
</evidence>
<sequence length="103" mass="12361">MIVFQFKSWRLMFQKLLLHLTYCKRPNARLSQSQGRDQRLFHPRKEAELPSFPKLELEDLHMVLCLTNQLLSTNLRIMTHLGQIVVQKMMGKTHQGKIERFRR</sequence>
<reference evidence="1 2" key="1">
    <citation type="journal article" date="2006" name="Science">
        <title>The genome of black cottonwood, Populus trichocarpa (Torr. &amp; Gray).</title>
        <authorList>
            <person name="Tuskan G.A."/>
            <person name="Difazio S."/>
            <person name="Jansson S."/>
            <person name="Bohlmann J."/>
            <person name="Grigoriev I."/>
            <person name="Hellsten U."/>
            <person name="Putnam N."/>
            <person name="Ralph S."/>
            <person name="Rombauts S."/>
            <person name="Salamov A."/>
            <person name="Schein J."/>
            <person name="Sterck L."/>
            <person name="Aerts A."/>
            <person name="Bhalerao R.R."/>
            <person name="Bhalerao R.P."/>
            <person name="Blaudez D."/>
            <person name="Boerjan W."/>
            <person name="Brun A."/>
            <person name="Brunner A."/>
            <person name="Busov V."/>
            <person name="Campbell M."/>
            <person name="Carlson J."/>
            <person name="Chalot M."/>
            <person name="Chapman J."/>
            <person name="Chen G.L."/>
            <person name="Cooper D."/>
            <person name="Coutinho P.M."/>
            <person name="Couturier J."/>
            <person name="Covert S."/>
            <person name="Cronk Q."/>
            <person name="Cunningham R."/>
            <person name="Davis J."/>
            <person name="Degroeve S."/>
            <person name="Dejardin A."/>
            <person name="Depamphilis C."/>
            <person name="Detter J."/>
            <person name="Dirks B."/>
            <person name="Dubchak I."/>
            <person name="Duplessis S."/>
            <person name="Ehlting J."/>
            <person name="Ellis B."/>
            <person name="Gendler K."/>
            <person name="Goodstein D."/>
            <person name="Gribskov M."/>
            <person name="Grimwood J."/>
            <person name="Groover A."/>
            <person name="Gunter L."/>
            <person name="Hamberger B."/>
            <person name="Heinze B."/>
            <person name="Helariutta Y."/>
            <person name="Henrissat B."/>
            <person name="Holligan D."/>
            <person name="Holt R."/>
            <person name="Huang W."/>
            <person name="Islam-Faridi N."/>
            <person name="Jones S."/>
            <person name="Jones-Rhoades M."/>
            <person name="Jorgensen R."/>
            <person name="Joshi C."/>
            <person name="Kangasjarvi J."/>
            <person name="Karlsson J."/>
            <person name="Kelleher C."/>
            <person name="Kirkpatrick R."/>
            <person name="Kirst M."/>
            <person name="Kohler A."/>
            <person name="Kalluri U."/>
            <person name="Larimer F."/>
            <person name="Leebens-Mack J."/>
            <person name="Leple J.C."/>
            <person name="Locascio P."/>
            <person name="Lou Y."/>
            <person name="Lucas S."/>
            <person name="Martin F."/>
            <person name="Montanini B."/>
            <person name="Napoli C."/>
            <person name="Nelson D.R."/>
            <person name="Nelson C."/>
            <person name="Nieminen K."/>
            <person name="Nilsson O."/>
            <person name="Pereda V."/>
            <person name="Peter G."/>
            <person name="Philippe R."/>
            <person name="Pilate G."/>
            <person name="Poliakov A."/>
            <person name="Razumovskaya J."/>
            <person name="Richardson P."/>
            <person name="Rinaldi C."/>
            <person name="Ritland K."/>
            <person name="Rouze P."/>
            <person name="Ryaboy D."/>
            <person name="Schmutz J."/>
            <person name="Schrader J."/>
            <person name="Segerman B."/>
            <person name="Shin H."/>
            <person name="Siddiqui A."/>
            <person name="Sterky F."/>
            <person name="Terry A."/>
            <person name="Tsai C.J."/>
            <person name="Uberbacher E."/>
            <person name="Unneberg P."/>
            <person name="Vahala J."/>
            <person name="Wall K."/>
            <person name="Wessler S."/>
            <person name="Yang G."/>
            <person name="Yin T."/>
            <person name="Douglas C."/>
            <person name="Marra M."/>
            <person name="Sandberg G."/>
            <person name="Van de Peer Y."/>
            <person name="Rokhsar D."/>
        </authorList>
    </citation>
    <scope>NUCLEOTIDE SEQUENCE [LARGE SCALE GENOMIC DNA]</scope>
    <source>
        <strain evidence="2">cv. Nisqually</strain>
    </source>
</reference>
<name>A0A3N7E9R2_POPTR</name>
<keyword evidence="2" id="KW-1185">Reference proteome</keyword>
<organism evidence="1 2">
    <name type="scientific">Populus trichocarpa</name>
    <name type="common">Western balsam poplar</name>
    <name type="synonym">Populus balsamifera subsp. trichocarpa</name>
    <dbReference type="NCBI Taxonomy" id="3694"/>
    <lineage>
        <taxon>Eukaryota</taxon>
        <taxon>Viridiplantae</taxon>
        <taxon>Streptophyta</taxon>
        <taxon>Embryophyta</taxon>
        <taxon>Tracheophyta</taxon>
        <taxon>Spermatophyta</taxon>
        <taxon>Magnoliopsida</taxon>
        <taxon>eudicotyledons</taxon>
        <taxon>Gunneridae</taxon>
        <taxon>Pentapetalae</taxon>
        <taxon>rosids</taxon>
        <taxon>fabids</taxon>
        <taxon>Malpighiales</taxon>
        <taxon>Salicaceae</taxon>
        <taxon>Saliceae</taxon>
        <taxon>Populus</taxon>
    </lineage>
</organism>
<gene>
    <name evidence="1" type="ORF">POPTR_001G046301</name>
</gene>
<evidence type="ECO:0000313" key="1">
    <source>
        <dbReference type="EMBL" id="RQO84419.1"/>
    </source>
</evidence>
<protein>
    <submittedName>
        <fullName evidence="1">Uncharacterized protein</fullName>
    </submittedName>
</protein>
<proteinExistence type="predicted"/>
<dbReference type="InParanoid" id="A0A3N7E9R2"/>
<dbReference type="EMBL" id="CM009290">
    <property type="protein sequence ID" value="RQO84419.1"/>
    <property type="molecule type" value="Genomic_DNA"/>
</dbReference>